<organism evidence="2 3">
    <name type="scientific">Paenibacillus hunanensis</name>
    <dbReference type="NCBI Taxonomy" id="539262"/>
    <lineage>
        <taxon>Bacteria</taxon>
        <taxon>Bacillati</taxon>
        <taxon>Bacillota</taxon>
        <taxon>Bacilli</taxon>
        <taxon>Bacillales</taxon>
        <taxon>Paenibacillaceae</taxon>
        <taxon>Paenibacillus</taxon>
    </lineage>
</organism>
<evidence type="ECO:0000259" key="1">
    <source>
        <dbReference type="Pfam" id="PF00085"/>
    </source>
</evidence>
<comment type="caution">
    <text evidence="2">The sequence shown here is derived from an EMBL/GenBank/DDBJ whole genome shotgun (WGS) entry which is preliminary data.</text>
</comment>
<name>A0ABU1J7M4_9BACL</name>
<dbReference type="Pfam" id="PF00085">
    <property type="entry name" value="Thioredoxin"/>
    <property type="match status" value="1"/>
</dbReference>
<dbReference type="CDD" id="cd02947">
    <property type="entry name" value="TRX_family"/>
    <property type="match status" value="1"/>
</dbReference>
<dbReference type="RefSeq" id="WP_188778430.1">
    <property type="nucleotide sequence ID" value="NZ_BMMB01000018.1"/>
</dbReference>
<dbReference type="InterPro" id="IPR036249">
    <property type="entry name" value="Thioredoxin-like_sf"/>
</dbReference>
<dbReference type="EMBL" id="JAVDQH010000030">
    <property type="protein sequence ID" value="MDR6246473.1"/>
    <property type="molecule type" value="Genomic_DNA"/>
</dbReference>
<evidence type="ECO:0000313" key="3">
    <source>
        <dbReference type="Proteomes" id="UP001185028"/>
    </source>
</evidence>
<dbReference type="GO" id="GO:0016853">
    <property type="term" value="F:isomerase activity"/>
    <property type="evidence" value="ECO:0007669"/>
    <property type="project" value="UniProtKB-KW"/>
</dbReference>
<dbReference type="InterPro" id="IPR013766">
    <property type="entry name" value="Thioredoxin_domain"/>
</dbReference>
<protein>
    <submittedName>
        <fullName evidence="2">Thiol-disulfide isomerase/thioredoxin</fullName>
    </submittedName>
</protein>
<proteinExistence type="predicted"/>
<keyword evidence="3" id="KW-1185">Reference proteome</keyword>
<accession>A0ABU1J7M4</accession>
<dbReference type="Proteomes" id="UP001185028">
    <property type="component" value="Unassembled WGS sequence"/>
</dbReference>
<feature type="domain" description="Thioredoxin" evidence="1">
    <location>
        <begin position="16"/>
        <end position="85"/>
    </location>
</feature>
<dbReference type="SUPFAM" id="SSF52833">
    <property type="entry name" value="Thioredoxin-like"/>
    <property type="match status" value="1"/>
</dbReference>
<dbReference type="GO" id="GO:0016740">
    <property type="term" value="F:transferase activity"/>
    <property type="evidence" value="ECO:0007669"/>
    <property type="project" value="UniProtKB-KW"/>
</dbReference>
<keyword evidence="2" id="KW-0413">Isomerase</keyword>
<evidence type="ECO:0000313" key="2">
    <source>
        <dbReference type="EMBL" id="MDR6246473.1"/>
    </source>
</evidence>
<keyword evidence="2" id="KW-0808">Transferase</keyword>
<sequence>MESLVSALALDEWLRVERLVLVLFKTQHCSVCDAVQPQLEALLGRYPAVKGAYLYMEDAPELAATYMIFTSPVVMLMYEGKEVYRAARFVRFAELEYQVSQYTSLLAMDTQAGTD</sequence>
<reference evidence="2 3" key="1">
    <citation type="submission" date="2023-07" db="EMBL/GenBank/DDBJ databases">
        <title>Genomic Encyclopedia of Type Strains, Phase IV (KMG-IV): sequencing the most valuable type-strain genomes for metagenomic binning, comparative biology and taxonomic classification.</title>
        <authorList>
            <person name="Goeker M."/>
        </authorList>
    </citation>
    <scope>NUCLEOTIDE SEQUENCE [LARGE SCALE GENOMIC DNA]</scope>
    <source>
        <strain evidence="2 3">DSM 22170</strain>
    </source>
</reference>
<dbReference type="Gene3D" id="3.40.30.10">
    <property type="entry name" value="Glutaredoxin"/>
    <property type="match status" value="1"/>
</dbReference>
<gene>
    <name evidence="2" type="ORF">JOC58_004418</name>
</gene>